<dbReference type="OrthoDB" id="416437at2759"/>
<dbReference type="EMBL" id="BGPR01097513">
    <property type="protein sequence ID" value="GBM45811.1"/>
    <property type="molecule type" value="Genomic_DNA"/>
</dbReference>
<dbReference type="InterPro" id="IPR051055">
    <property type="entry name" value="PIF1_helicase"/>
</dbReference>
<sequence>MASSQLKSHYVSTRPTKAAKHNDAVLQHFRRKGIAVSRIKAQDQLVDATRTRNIEALDTSKIIPTDINKTGGLPVELEIFVRAKVMLRSNIDVKKGLVNGAIGFITEIHWPNFGRAQMYEQDIPSVTVNFGNNGVHRIEPISVQFSAKRSYGTAERRMLPLILSRAATVHKMQGSPVDYAVIYLGRKLFAADQAYVALSRVKSLDGLLIEELDCSSLSLFYFPGTRAIVGYTAPNYFTGLLETHWKGFLQ</sequence>
<reference evidence="1 2" key="1">
    <citation type="journal article" date="2019" name="Sci. Rep.">
        <title>Orb-weaving spider Araneus ventricosus genome elucidates the spidroin gene catalogue.</title>
        <authorList>
            <person name="Kono N."/>
            <person name="Nakamura H."/>
            <person name="Ohtoshi R."/>
            <person name="Moran D.A.P."/>
            <person name="Shinohara A."/>
            <person name="Yoshida Y."/>
            <person name="Fujiwara M."/>
            <person name="Mori M."/>
            <person name="Tomita M."/>
            <person name="Arakawa K."/>
        </authorList>
    </citation>
    <scope>NUCLEOTIDE SEQUENCE [LARGE SCALE GENOMIC DNA]</scope>
</reference>
<evidence type="ECO:0008006" key="3">
    <source>
        <dbReference type="Google" id="ProtNLM"/>
    </source>
</evidence>
<evidence type="ECO:0000313" key="2">
    <source>
        <dbReference type="Proteomes" id="UP000499080"/>
    </source>
</evidence>
<comment type="caution">
    <text evidence="1">The sequence shown here is derived from an EMBL/GenBank/DDBJ whole genome shotgun (WGS) entry which is preliminary data.</text>
</comment>
<dbReference type="PANTHER" id="PTHR47642:SF3">
    <property type="entry name" value="ATP-DEPENDENT DNA HELICASE"/>
    <property type="match status" value="1"/>
</dbReference>
<dbReference type="Proteomes" id="UP000499080">
    <property type="component" value="Unassembled WGS sequence"/>
</dbReference>
<name>A0A4Y2FXE6_ARAVE</name>
<keyword evidence="2" id="KW-1185">Reference proteome</keyword>
<accession>A0A4Y2FXE6</accession>
<dbReference type="InterPro" id="IPR027417">
    <property type="entry name" value="P-loop_NTPase"/>
</dbReference>
<gene>
    <name evidence="1" type="ORF">AVEN_20813_1</name>
</gene>
<dbReference type="AlphaFoldDB" id="A0A4Y2FXE6"/>
<proteinExistence type="predicted"/>
<dbReference type="PANTHER" id="PTHR47642">
    <property type="entry name" value="ATP-DEPENDENT DNA HELICASE"/>
    <property type="match status" value="1"/>
</dbReference>
<dbReference type="CDD" id="cd18809">
    <property type="entry name" value="SF1_C_RecD"/>
    <property type="match status" value="1"/>
</dbReference>
<evidence type="ECO:0000313" key="1">
    <source>
        <dbReference type="EMBL" id="GBM45811.1"/>
    </source>
</evidence>
<protein>
    <recommendedName>
        <fullName evidence="3">ATP-dependent DNA helicase</fullName>
    </recommendedName>
</protein>
<dbReference type="SUPFAM" id="SSF52540">
    <property type="entry name" value="P-loop containing nucleoside triphosphate hydrolases"/>
    <property type="match status" value="1"/>
</dbReference>
<dbReference type="Gene3D" id="2.30.30.940">
    <property type="match status" value="1"/>
</dbReference>
<organism evidence="1 2">
    <name type="scientific">Araneus ventricosus</name>
    <name type="common">Orbweaver spider</name>
    <name type="synonym">Epeira ventricosa</name>
    <dbReference type="NCBI Taxonomy" id="182803"/>
    <lineage>
        <taxon>Eukaryota</taxon>
        <taxon>Metazoa</taxon>
        <taxon>Ecdysozoa</taxon>
        <taxon>Arthropoda</taxon>
        <taxon>Chelicerata</taxon>
        <taxon>Arachnida</taxon>
        <taxon>Araneae</taxon>
        <taxon>Araneomorphae</taxon>
        <taxon>Entelegynae</taxon>
        <taxon>Araneoidea</taxon>
        <taxon>Araneidae</taxon>
        <taxon>Araneus</taxon>
    </lineage>
</organism>
<dbReference type="Gene3D" id="3.40.50.300">
    <property type="entry name" value="P-loop containing nucleotide triphosphate hydrolases"/>
    <property type="match status" value="1"/>
</dbReference>